<feature type="domain" description="DUF4328" evidence="3">
    <location>
        <begin position="161"/>
        <end position="320"/>
    </location>
</feature>
<dbReference type="InterPro" id="IPR025565">
    <property type="entry name" value="DUF4328"/>
</dbReference>
<proteinExistence type="predicted"/>
<keyword evidence="2" id="KW-0812">Transmembrane</keyword>
<dbReference type="EMBL" id="MVHS01000095">
    <property type="protein sequence ID" value="ORA61980.1"/>
    <property type="molecule type" value="Genomic_DNA"/>
</dbReference>
<comment type="caution">
    <text evidence="4">The sequence shown here is derived from an EMBL/GenBank/DDBJ whole genome shotgun (WGS) entry which is preliminary data.</text>
</comment>
<feature type="transmembrane region" description="Helical" evidence="2">
    <location>
        <begin position="259"/>
        <end position="284"/>
    </location>
</feature>
<evidence type="ECO:0000313" key="4">
    <source>
        <dbReference type="EMBL" id="ORA61980.1"/>
    </source>
</evidence>
<dbReference type="Pfam" id="PF14219">
    <property type="entry name" value="DUF4328"/>
    <property type="match status" value="1"/>
</dbReference>
<accession>A0A1X0CR89</accession>
<evidence type="ECO:0000259" key="3">
    <source>
        <dbReference type="Pfam" id="PF14219"/>
    </source>
</evidence>
<feature type="transmembrane region" description="Helical" evidence="2">
    <location>
        <begin position="133"/>
        <end position="155"/>
    </location>
</feature>
<keyword evidence="2" id="KW-0472">Membrane</keyword>
<dbReference type="OrthoDB" id="4774087at2"/>
<evidence type="ECO:0000313" key="5">
    <source>
        <dbReference type="Proteomes" id="UP000192801"/>
    </source>
</evidence>
<organism evidence="4 5">
    <name type="scientific">Mycolicibacterium insubricum</name>
    <dbReference type="NCBI Taxonomy" id="444597"/>
    <lineage>
        <taxon>Bacteria</taxon>
        <taxon>Bacillati</taxon>
        <taxon>Actinomycetota</taxon>
        <taxon>Actinomycetes</taxon>
        <taxon>Mycobacteriales</taxon>
        <taxon>Mycobacteriaceae</taxon>
        <taxon>Mycolicibacterium</taxon>
    </lineage>
</organism>
<dbReference type="RefSeq" id="WP_083033869.1">
    <property type="nucleotide sequence ID" value="NZ_AP022618.1"/>
</dbReference>
<feature type="region of interest" description="Disordered" evidence="1">
    <location>
        <begin position="342"/>
        <end position="371"/>
    </location>
</feature>
<evidence type="ECO:0000256" key="1">
    <source>
        <dbReference type="SAM" id="MobiDB-lite"/>
    </source>
</evidence>
<sequence length="371" mass="39623">MIQVCSSCGTRWNVRDQRREWCPRCPGALLAPTGAPAAGGAAPAAVAPDGAPAAGAAAAGSAPAAAVAPARPGYRWIAVRPGSPPRQRRPRVALGPTPHYQYIPRWSLPDPPPVTEDESAGEHNRMSARGVQIVATVTQAVLLGAAAAYLLRYLLMILNRTVLIYPFVALGANLLAVLGAVLSLVALLALTLVLTGWLVHRRELSYASRGEKDPRSRPELWAGCVVPIWNLFWSPVFVIELATAEAGYHRCRRQIRQWWLLWVASTLVSGAVMTVSGFALWTGFATDTQGVADTTLAAIVGYLLAAATVWALMRVFRDFEAKPVDRPLHRWVPVTAPQPVGVAEADSAEPADEPDAEPPVDVEPVGAGRIA</sequence>
<reference evidence="4 5" key="1">
    <citation type="submission" date="2016-12" db="EMBL/GenBank/DDBJ databases">
        <title>The new phylogeny of genus Mycobacterium.</title>
        <authorList>
            <person name="Tortoli E."/>
            <person name="Trovato A."/>
            <person name="Cirillo D.M."/>
        </authorList>
    </citation>
    <scope>NUCLEOTIDE SEQUENCE [LARGE SCALE GENOMIC DNA]</scope>
    <source>
        <strain evidence="4 5">DSM 45130</strain>
    </source>
</reference>
<feature type="compositionally biased region" description="Acidic residues" evidence="1">
    <location>
        <begin position="346"/>
        <end position="360"/>
    </location>
</feature>
<keyword evidence="2" id="KW-1133">Transmembrane helix</keyword>
<dbReference type="AlphaFoldDB" id="A0A1X0CR89"/>
<name>A0A1X0CR89_9MYCO</name>
<feature type="transmembrane region" description="Helical" evidence="2">
    <location>
        <begin position="167"/>
        <end position="200"/>
    </location>
</feature>
<protein>
    <recommendedName>
        <fullName evidence="3">DUF4328 domain-containing protein</fullName>
    </recommendedName>
</protein>
<dbReference type="Proteomes" id="UP000192801">
    <property type="component" value="Unassembled WGS sequence"/>
</dbReference>
<gene>
    <name evidence="4" type="ORF">BST26_21045</name>
</gene>
<evidence type="ECO:0000256" key="2">
    <source>
        <dbReference type="SAM" id="Phobius"/>
    </source>
</evidence>
<keyword evidence="5" id="KW-1185">Reference proteome</keyword>
<feature type="transmembrane region" description="Helical" evidence="2">
    <location>
        <begin position="296"/>
        <end position="316"/>
    </location>
</feature>
<dbReference type="STRING" id="444597.BST26_21045"/>